<keyword evidence="14" id="KW-1185">Reference proteome</keyword>
<comment type="pathway">
    <text evidence="2">Protein modification; protein sumoylation.</text>
</comment>
<evidence type="ECO:0000256" key="6">
    <source>
        <dbReference type="ARBA" id="ARBA00022771"/>
    </source>
</evidence>
<evidence type="ECO:0000256" key="8">
    <source>
        <dbReference type="ARBA" id="ARBA00022833"/>
    </source>
</evidence>
<dbReference type="PROSITE" id="PS51044">
    <property type="entry name" value="ZF_SP_RING"/>
    <property type="match status" value="1"/>
</dbReference>
<dbReference type="InterPro" id="IPR026846">
    <property type="entry name" value="Nse2(Mms21)"/>
</dbReference>
<dbReference type="GO" id="GO:0030915">
    <property type="term" value="C:Smc5-Smc6 complex"/>
    <property type="evidence" value="ECO:0007669"/>
    <property type="project" value="InterPro"/>
</dbReference>
<evidence type="ECO:0000313" key="13">
    <source>
        <dbReference type="EMBL" id="KIY63582.1"/>
    </source>
</evidence>
<reference evidence="13 14" key="1">
    <citation type="journal article" date="2015" name="Fungal Genet. Biol.">
        <title>Evolution of novel wood decay mechanisms in Agaricales revealed by the genome sequences of Fistulina hepatica and Cylindrobasidium torrendii.</title>
        <authorList>
            <person name="Floudas D."/>
            <person name="Held B.W."/>
            <person name="Riley R."/>
            <person name="Nagy L.G."/>
            <person name="Koehler G."/>
            <person name="Ransdell A.S."/>
            <person name="Younus H."/>
            <person name="Chow J."/>
            <person name="Chiniquy J."/>
            <person name="Lipzen A."/>
            <person name="Tritt A."/>
            <person name="Sun H."/>
            <person name="Haridas S."/>
            <person name="LaButti K."/>
            <person name="Ohm R.A."/>
            <person name="Kues U."/>
            <person name="Blanchette R.A."/>
            <person name="Grigoriev I.V."/>
            <person name="Minto R.E."/>
            <person name="Hibbett D.S."/>
        </authorList>
    </citation>
    <scope>NUCLEOTIDE SEQUENCE [LARGE SCALE GENOMIC DNA]</scope>
    <source>
        <strain evidence="13 14">FP15055 ss-10</strain>
    </source>
</reference>
<evidence type="ECO:0000256" key="5">
    <source>
        <dbReference type="ARBA" id="ARBA00022723"/>
    </source>
</evidence>
<comment type="similarity">
    <text evidence="3">Belongs to the NSE2 family.</text>
</comment>
<evidence type="ECO:0000256" key="2">
    <source>
        <dbReference type="ARBA" id="ARBA00004718"/>
    </source>
</evidence>
<gene>
    <name evidence="13" type="ORF">CYLTODRAFT_446522</name>
</gene>
<dbReference type="PANTHER" id="PTHR21330">
    <property type="entry name" value="E3 SUMO-PROTEIN LIGASE NSE2"/>
    <property type="match status" value="1"/>
</dbReference>
<dbReference type="Proteomes" id="UP000054007">
    <property type="component" value="Unassembled WGS sequence"/>
</dbReference>
<keyword evidence="6 10" id="KW-0863">Zinc-finger</keyword>
<evidence type="ECO:0000256" key="3">
    <source>
        <dbReference type="ARBA" id="ARBA00008212"/>
    </source>
</evidence>
<dbReference type="STRING" id="1314674.A0A0D7AZC9"/>
<feature type="domain" description="SP-RING-type" evidence="12">
    <location>
        <begin position="223"/>
        <end position="305"/>
    </location>
</feature>
<keyword evidence="4" id="KW-0808">Transferase</keyword>
<dbReference type="GO" id="GO:0016925">
    <property type="term" value="P:protein sumoylation"/>
    <property type="evidence" value="ECO:0007669"/>
    <property type="project" value="UniProtKB-UniPathway"/>
</dbReference>
<dbReference type="SUPFAM" id="SSF57850">
    <property type="entry name" value="RING/U-box"/>
    <property type="match status" value="1"/>
</dbReference>
<feature type="region of interest" description="Disordered" evidence="11">
    <location>
        <begin position="199"/>
        <end position="225"/>
    </location>
</feature>
<evidence type="ECO:0000256" key="1">
    <source>
        <dbReference type="ARBA" id="ARBA00004123"/>
    </source>
</evidence>
<evidence type="ECO:0000256" key="9">
    <source>
        <dbReference type="ARBA" id="ARBA00023242"/>
    </source>
</evidence>
<dbReference type="Gene3D" id="3.30.40.10">
    <property type="entry name" value="Zinc/RING finger domain, C3HC4 (zinc finger)"/>
    <property type="match status" value="1"/>
</dbReference>
<sequence>MARRNRHQASSDIDEQETTQRPAREDVEDEEQPTQPRRRASRKNEELEDLEDDGDDDEPIDIDNFGNHPLSDSDKIKLKNVVTDWQSMTEQVMLHVTTLNDVGVNLLQYTSLNEKEKWTDEVDQVYRDFIFMENTMSHHHQTLDAMYQAVQQGDQPNDLQEAYSDGVEKLDKAWKKKTTRQKYARHEGYKEFRQRLWESSGNAGGMPPVSELIPKEDGDESDDDDEVEIGGVTQDYKCPLTLAPLDNPLKSKICGHSYSGDAIRQYFVNSRESKSCPASGCNKKITLADCVSDKDFNKRLKAHRRMQKRREEEMEVDEVIE</sequence>
<dbReference type="InterPro" id="IPR004181">
    <property type="entry name" value="Znf_MIZ"/>
</dbReference>
<keyword evidence="9" id="KW-0539">Nucleus</keyword>
<dbReference type="CDD" id="cd16651">
    <property type="entry name" value="SPL-RING_NSE2"/>
    <property type="match status" value="1"/>
</dbReference>
<evidence type="ECO:0000313" key="14">
    <source>
        <dbReference type="Proteomes" id="UP000054007"/>
    </source>
</evidence>
<evidence type="ECO:0000256" key="11">
    <source>
        <dbReference type="SAM" id="MobiDB-lite"/>
    </source>
</evidence>
<dbReference type="EMBL" id="KN880686">
    <property type="protein sequence ID" value="KIY63582.1"/>
    <property type="molecule type" value="Genomic_DNA"/>
</dbReference>
<evidence type="ECO:0000256" key="10">
    <source>
        <dbReference type="PROSITE-ProRule" id="PRU00452"/>
    </source>
</evidence>
<organism evidence="13 14">
    <name type="scientific">Cylindrobasidium torrendii FP15055 ss-10</name>
    <dbReference type="NCBI Taxonomy" id="1314674"/>
    <lineage>
        <taxon>Eukaryota</taxon>
        <taxon>Fungi</taxon>
        <taxon>Dikarya</taxon>
        <taxon>Basidiomycota</taxon>
        <taxon>Agaricomycotina</taxon>
        <taxon>Agaricomycetes</taxon>
        <taxon>Agaricomycetidae</taxon>
        <taxon>Agaricales</taxon>
        <taxon>Marasmiineae</taxon>
        <taxon>Physalacriaceae</taxon>
        <taxon>Cylindrobasidium</taxon>
    </lineage>
</organism>
<keyword evidence="8" id="KW-0862">Zinc</keyword>
<dbReference type="UniPathway" id="UPA00886"/>
<dbReference type="GO" id="GO:0061665">
    <property type="term" value="F:SUMO ligase activity"/>
    <property type="evidence" value="ECO:0007669"/>
    <property type="project" value="TreeGrafter"/>
</dbReference>
<dbReference type="OrthoDB" id="26899at2759"/>
<evidence type="ECO:0000259" key="12">
    <source>
        <dbReference type="PROSITE" id="PS51044"/>
    </source>
</evidence>
<keyword evidence="5" id="KW-0479">Metal-binding</keyword>
<feature type="region of interest" description="Disordered" evidence="11">
    <location>
        <begin position="1"/>
        <end position="72"/>
    </location>
</feature>
<dbReference type="AlphaFoldDB" id="A0A0D7AZC9"/>
<dbReference type="GO" id="GO:0005634">
    <property type="term" value="C:nucleus"/>
    <property type="evidence" value="ECO:0007669"/>
    <property type="project" value="UniProtKB-SubCell"/>
</dbReference>
<keyword evidence="7" id="KW-0833">Ubl conjugation pathway</keyword>
<evidence type="ECO:0000256" key="4">
    <source>
        <dbReference type="ARBA" id="ARBA00022679"/>
    </source>
</evidence>
<proteinExistence type="inferred from homology"/>
<evidence type="ECO:0000256" key="7">
    <source>
        <dbReference type="ARBA" id="ARBA00022786"/>
    </source>
</evidence>
<dbReference type="GO" id="GO:0000724">
    <property type="term" value="P:double-strand break repair via homologous recombination"/>
    <property type="evidence" value="ECO:0007669"/>
    <property type="project" value="InterPro"/>
</dbReference>
<dbReference type="InterPro" id="IPR013083">
    <property type="entry name" value="Znf_RING/FYVE/PHD"/>
</dbReference>
<dbReference type="PANTHER" id="PTHR21330:SF1">
    <property type="entry name" value="E3 SUMO-PROTEIN LIGASE NSE2"/>
    <property type="match status" value="1"/>
</dbReference>
<dbReference type="GO" id="GO:0008270">
    <property type="term" value="F:zinc ion binding"/>
    <property type="evidence" value="ECO:0007669"/>
    <property type="project" value="UniProtKB-KW"/>
</dbReference>
<dbReference type="Pfam" id="PF11789">
    <property type="entry name" value="zf-Nse"/>
    <property type="match status" value="1"/>
</dbReference>
<name>A0A0D7AZC9_9AGAR</name>
<feature type="compositionally biased region" description="Acidic residues" evidence="11">
    <location>
        <begin position="46"/>
        <end position="61"/>
    </location>
</feature>
<protein>
    <recommendedName>
        <fullName evidence="12">SP-RING-type domain-containing protein</fullName>
    </recommendedName>
</protein>
<accession>A0A0D7AZC9</accession>
<comment type="subcellular location">
    <subcellularLocation>
        <location evidence="1">Nucleus</location>
    </subcellularLocation>
</comment>